<dbReference type="SUPFAM" id="SSF56784">
    <property type="entry name" value="HAD-like"/>
    <property type="match status" value="1"/>
</dbReference>
<dbReference type="PROSITE" id="PS01228">
    <property type="entry name" value="COF_1"/>
    <property type="match status" value="1"/>
</dbReference>
<dbReference type="InterPro" id="IPR006379">
    <property type="entry name" value="HAD-SF_hydro_IIB"/>
</dbReference>
<dbReference type="Gene3D" id="3.40.50.1000">
    <property type="entry name" value="HAD superfamily/HAD-like"/>
    <property type="match status" value="1"/>
</dbReference>
<proteinExistence type="predicted"/>
<comment type="caution">
    <text evidence="1">The sequence shown here is derived from an EMBL/GenBank/DDBJ whole genome shotgun (WGS) entry which is preliminary data.</text>
</comment>
<dbReference type="EMBL" id="PYLQ01000002">
    <property type="protein sequence ID" value="PST42986.1"/>
    <property type="molecule type" value="Genomic_DNA"/>
</dbReference>
<evidence type="ECO:0000313" key="1">
    <source>
        <dbReference type="EMBL" id="PST42986.1"/>
    </source>
</evidence>
<organism evidence="1 2">
    <name type="scientific">Faecalibacillus intestinalis</name>
    <dbReference type="NCBI Taxonomy" id="1982626"/>
    <lineage>
        <taxon>Bacteria</taxon>
        <taxon>Bacillati</taxon>
        <taxon>Bacillota</taxon>
        <taxon>Erysipelotrichia</taxon>
        <taxon>Erysipelotrichales</taxon>
        <taxon>Coprobacillaceae</taxon>
        <taxon>Faecalibacillus</taxon>
    </lineage>
</organism>
<gene>
    <name evidence="1" type="ORF">C7U54_02260</name>
</gene>
<dbReference type="SFLD" id="SFLDG01140">
    <property type="entry name" value="C2.B:_Phosphomannomutase_and_P"/>
    <property type="match status" value="1"/>
</dbReference>
<dbReference type="Proteomes" id="UP000240974">
    <property type="component" value="Unassembled WGS sequence"/>
</dbReference>
<dbReference type="Gene3D" id="3.30.1240.10">
    <property type="match status" value="1"/>
</dbReference>
<dbReference type="PANTHER" id="PTHR10000:SF8">
    <property type="entry name" value="HAD SUPERFAMILY HYDROLASE-LIKE, TYPE 3"/>
    <property type="match status" value="1"/>
</dbReference>
<dbReference type="NCBIfam" id="TIGR01484">
    <property type="entry name" value="HAD-SF-IIB"/>
    <property type="match status" value="1"/>
</dbReference>
<dbReference type="SFLD" id="SFLDS00003">
    <property type="entry name" value="Haloacid_Dehalogenase"/>
    <property type="match status" value="1"/>
</dbReference>
<dbReference type="GO" id="GO:0016791">
    <property type="term" value="F:phosphatase activity"/>
    <property type="evidence" value="ECO:0007669"/>
    <property type="project" value="TreeGrafter"/>
</dbReference>
<dbReference type="InterPro" id="IPR000150">
    <property type="entry name" value="Cof"/>
</dbReference>
<accession>A0A2T3G623</accession>
<dbReference type="PANTHER" id="PTHR10000">
    <property type="entry name" value="PHOSPHOSERINE PHOSPHATASE"/>
    <property type="match status" value="1"/>
</dbReference>
<dbReference type="RefSeq" id="WP_107029161.1">
    <property type="nucleotide sequence ID" value="NZ_JAQDKO010000032.1"/>
</dbReference>
<dbReference type="GO" id="GO:0000287">
    <property type="term" value="F:magnesium ion binding"/>
    <property type="evidence" value="ECO:0007669"/>
    <property type="project" value="TreeGrafter"/>
</dbReference>
<dbReference type="NCBIfam" id="TIGR00099">
    <property type="entry name" value="Cof-subfamily"/>
    <property type="match status" value="1"/>
</dbReference>
<dbReference type="GO" id="GO:0005829">
    <property type="term" value="C:cytosol"/>
    <property type="evidence" value="ECO:0007669"/>
    <property type="project" value="TreeGrafter"/>
</dbReference>
<dbReference type="AlphaFoldDB" id="A0A2T3G623"/>
<reference evidence="1 2" key="1">
    <citation type="journal article" date="2019" name="Int. J. Syst. Evol. Microbiol.">
        <title>Faecalibacillus intestinalis gen. nov., sp. nov. and Faecalibacillus faecis sp. nov., isolated from human faeces.</title>
        <authorList>
            <person name="Seo B."/>
            <person name="Jeon K."/>
            <person name="Baek I."/>
            <person name="Lee Y.M."/>
            <person name="Baek K."/>
            <person name="Ko G."/>
        </authorList>
    </citation>
    <scope>NUCLEOTIDE SEQUENCE [LARGE SCALE GENOMIC DNA]</scope>
    <source>
        <strain evidence="1 2">SNUG30099</strain>
    </source>
</reference>
<keyword evidence="2" id="KW-1185">Reference proteome</keyword>
<dbReference type="InterPro" id="IPR036412">
    <property type="entry name" value="HAD-like_sf"/>
</dbReference>
<evidence type="ECO:0000313" key="2">
    <source>
        <dbReference type="Proteomes" id="UP000240974"/>
    </source>
</evidence>
<protein>
    <submittedName>
        <fullName evidence="1">Cof-type HAD-IIB family hydrolase</fullName>
    </submittedName>
</protein>
<name>A0A2T3G623_9FIRM</name>
<dbReference type="InterPro" id="IPR023214">
    <property type="entry name" value="HAD_sf"/>
</dbReference>
<keyword evidence="1" id="KW-0378">Hydrolase</keyword>
<sequence>MNVKAIMCDIDGTLLSSEGVVTKKTVEMIKKSREKGILFGLSTGRDVNSIQTLLGTWGIEGLVDMIVGTGGAEIYDYTFDISKAQYPLDGELIKEIVKHYEDMDCNFAIPEDGIFYSPKDDEYIQDLSKGDRVPYKVVDYDEYLTSPKAKLIIICKPEYMDQIIERSKTFHSDDYKSSSLKTASVLYEYMDPRISKTAGLKEILKLHHIDIKDIVTFGDADNDYDMTLNAGIGVVMANGSEKTKSVADYITDDNDHDGIGNYIEKYIL</sequence>
<dbReference type="Pfam" id="PF08282">
    <property type="entry name" value="Hydrolase_3"/>
    <property type="match status" value="1"/>
</dbReference>